<keyword evidence="3" id="KW-1185">Reference proteome</keyword>
<feature type="region of interest" description="Disordered" evidence="1">
    <location>
        <begin position="407"/>
        <end position="427"/>
    </location>
</feature>
<evidence type="ECO:0000256" key="1">
    <source>
        <dbReference type="SAM" id="MobiDB-lite"/>
    </source>
</evidence>
<reference evidence="2 3" key="1">
    <citation type="submission" date="2018-11" db="EMBL/GenBank/DDBJ databases">
        <authorList>
            <consortium name="Pathogen Informatics"/>
        </authorList>
    </citation>
    <scope>NUCLEOTIDE SEQUENCE [LARGE SCALE GENOMIC DNA]</scope>
</reference>
<dbReference type="Proteomes" id="UP000271889">
    <property type="component" value="Unassembled WGS sequence"/>
</dbReference>
<feature type="region of interest" description="Disordered" evidence="1">
    <location>
        <begin position="26"/>
        <end position="129"/>
    </location>
</feature>
<protein>
    <submittedName>
        <fullName evidence="2">Uncharacterized protein</fullName>
    </submittedName>
</protein>
<feature type="region of interest" description="Disordered" evidence="1">
    <location>
        <begin position="154"/>
        <end position="186"/>
    </location>
</feature>
<feature type="non-terminal residue" evidence="2">
    <location>
        <position position="1"/>
    </location>
</feature>
<organism evidence="2 3">
    <name type="scientific">Cylicostephanus goldi</name>
    <name type="common">Nematode worm</name>
    <dbReference type="NCBI Taxonomy" id="71465"/>
    <lineage>
        <taxon>Eukaryota</taxon>
        <taxon>Metazoa</taxon>
        <taxon>Ecdysozoa</taxon>
        <taxon>Nematoda</taxon>
        <taxon>Chromadorea</taxon>
        <taxon>Rhabditida</taxon>
        <taxon>Rhabditina</taxon>
        <taxon>Rhabditomorpha</taxon>
        <taxon>Strongyloidea</taxon>
        <taxon>Strongylidae</taxon>
        <taxon>Cylicostephanus</taxon>
    </lineage>
</organism>
<name>A0A3P7LZK1_CYLGO</name>
<feature type="compositionally biased region" description="Polar residues" evidence="1">
    <location>
        <begin position="120"/>
        <end position="129"/>
    </location>
</feature>
<dbReference type="EMBL" id="UYRV01106458">
    <property type="protein sequence ID" value="VDN22414.1"/>
    <property type="molecule type" value="Genomic_DNA"/>
</dbReference>
<dbReference type="AlphaFoldDB" id="A0A3P7LZK1"/>
<gene>
    <name evidence="2" type="ORF">CGOC_LOCUS9290</name>
</gene>
<sequence length="462" mass="50933">GSQKAVPSQSTGRATRYTVDSNVTASVVRRDSGKKRHFSPTVRTSKVLKDTPASLASREHFLSSYGEGRERSRRRHTTPVKTNTALRRNQPNTLHSGLQQPKRRATVVNASEQEKENRSQDVSASSSCEDIESTFNVDDNSTMLTDSSADLLTQKGHESRLRRAKRQQRRENHLSSQKVKPPNHFGHTRDFRRYFFSDRVKESRNLVSTACSPIIFPISPTETKRAHGSAVVGETIVVSTGPMLSPSSDEPSINLPTDLNTTPAPPKPTTVPPVKNHYHSTMQTPSGTVTVVTKQIAPKASFVKPFGDSKAGPHAEAGVVFRQPSLPPQPGHREEVCTNTFKMIHDSQNKLKRTTVFDILLDRHMVNPKQLSSARLTKPFALAFPRSTSMTTSFDSAISDNHSFAKSSKMLSPGRVTPNDEPKDGLTSDDDMFACSNQMKSAILNATSELDIILSAFMAEVD</sequence>
<evidence type="ECO:0000313" key="2">
    <source>
        <dbReference type="EMBL" id="VDN22414.1"/>
    </source>
</evidence>
<proteinExistence type="predicted"/>
<evidence type="ECO:0000313" key="3">
    <source>
        <dbReference type="Proteomes" id="UP000271889"/>
    </source>
</evidence>
<accession>A0A3P7LZK1</accession>
<dbReference type="OrthoDB" id="29546at2759"/>
<feature type="compositionally biased region" description="Polar residues" evidence="1">
    <location>
        <begin position="79"/>
        <end position="99"/>
    </location>
</feature>